<organism evidence="2 3">
    <name type="scientific">Aspergillus kawachii</name>
    <name type="common">White koji mold</name>
    <name type="synonym">Aspergillus awamori var. kawachi</name>
    <dbReference type="NCBI Taxonomy" id="1069201"/>
    <lineage>
        <taxon>Eukaryota</taxon>
        <taxon>Fungi</taxon>
        <taxon>Dikarya</taxon>
        <taxon>Ascomycota</taxon>
        <taxon>Pezizomycotina</taxon>
        <taxon>Eurotiomycetes</taxon>
        <taxon>Eurotiomycetidae</taxon>
        <taxon>Eurotiales</taxon>
        <taxon>Aspergillaceae</taxon>
        <taxon>Aspergillus</taxon>
        <taxon>Aspergillus subgen. Circumdati</taxon>
    </lineage>
</organism>
<dbReference type="EMBL" id="AP024425">
    <property type="protein sequence ID" value="BCR94902.1"/>
    <property type="molecule type" value="Genomic_DNA"/>
</dbReference>
<evidence type="ECO:0000256" key="1">
    <source>
        <dbReference type="SAM" id="Phobius"/>
    </source>
</evidence>
<keyword evidence="1" id="KW-1133">Transmembrane helix</keyword>
<dbReference type="Gene3D" id="2.60.120.10">
    <property type="entry name" value="Jelly Rolls"/>
    <property type="match status" value="1"/>
</dbReference>
<dbReference type="Proteomes" id="UP000661280">
    <property type="component" value="Chromosome 1"/>
</dbReference>
<dbReference type="InterPro" id="IPR014710">
    <property type="entry name" value="RmlC-like_jellyroll"/>
</dbReference>
<accession>A0A7R7W1Z3</accession>
<dbReference type="OrthoDB" id="504210at2759"/>
<reference evidence="2" key="1">
    <citation type="submission" date="2021-01" db="EMBL/GenBank/DDBJ databases">
        <authorList>
            <consortium name="Aspergillus luchuensis mut. kawachii IFO 4304 genome sequencing consortium"/>
            <person name="Kazuki M."/>
            <person name="Futagami T."/>
        </authorList>
    </citation>
    <scope>NUCLEOTIDE SEQUENCE</scope>
    <source>
        <strain evidence="2">IFO 4308</strain>
    </source>
</reference>
<keyword evidence="3" id="KW-1185">Reference proteome</keyword>
<dbReference type="KEGG" id="aluc:AKAW2_11948S"/>
<name>A0A7R7W1Z3_ASPKA</name>
<evidence type="ECO:0008006" key="4">
    <source>
        <dbReference type="Google" id="ProtNLM"/>
    </source>
</evidence>
<feature type="transmembrane region" description="Helical" evidence="1">
    <location>
        <begin position="239"/>
        <end position="259"/>
    </location>
</feature>
<sequence length="290" mass="32881">MTYPPTPPNPVSVHTLIHINIPTSSNLLHAMQQKSFSQLTQIPTTGYSLISAINKNLHLAPYETMTNPPRRSRTNTINKFTFTRPGDVVYEFPKYTSASCKVRITLPPGSTWTSGPHWHEKRVEYFRVVQGAAWFTLNGEYKVYRPSDGNVPIPLFTVHEWGRAPEQEEGDLIVDEWTAPADSFKIAFFRNLNSVILDETSDGKTPPRSEWWLTLQLWVICHGLDNWPVFCRGLFGVQWLVTHVFLGLVALVGSAVWGLRAAYDEYTAQGIKDVIRAAKEGKRVKRRGVD</sequence>
<dbReference type="GeneID" id="64956227"/>
<evidence type="ECO:0000313" key="3">
    <source>
        <dbReference type="Proteomes" id="UP000661280"/>
    </source>
</evidence>
<dbReference type="RefSeq" id="XP_041538668.1">
    <property type="nucleotide sequence ID" value="XM_041684488.1"/>
</dbReference>
<keyword evidence="1" id="KW-0812">Transmembrane</keyword>
<reference evidence="2" key="2">
    <citation type="submission" date="2021-02" db="EMBL/GenBank/DDBJ databases">
        <title>Aspergillus luchuensis mut. kawachii IFO 4304 genome sequence.</title>
        <authorList>
            <person name="Mori K."/>
            <person name="Kadooka C."/>
            <person name="Goto M."/>
            <person name="Futagami T."/>
        </authorList>
    </citation>
    <scope>NUCLEOTIDE SEQUENCE</scope>
    <source>
        <strain evidence="2">IFO 4308</strain>
    </source>
</reference>
<protein>
    <recommendedName>
        <fullName evidence="4">Cupin domain protein</fullName>
    </recommendedName>
</protein>
<dbReference type="SUPFAM" id="SSF51182">
    <property type="entry name" value="RmlC-like cupins"/>
    <property type="match status" value="1"/>
</dbReference>
<gene>
    <name evidence="2" type="ORF">AKAW2_11948S</name>
</gene>
<dbReference type="AlphaFoldDB" id="A0A7R7W1Z3"/>
<keyword evidence="1" id="KW-0472">Membrane</keyword>
<evidence type="ECO:0000313" key="2">
    <source>
        <dbReference type="EMBL" id="BCR94902.1"/>
    </source>
</evidence>
<proteinExistence type="predicted"/>
<dbReference type="InterPro" id="IPR011051">
    <property type="entry name" value="RmlC_Cupin_sf"/>
</dbReference>